<dbReference type="InterPro" id="IPR013762">
    <property type="entry name" value="Integrase-like_cat_sf"/>
</dbReference>
<dbReference type="Pfam" id="PF00589">
    <property type="entry name" value="Phage_integrase"/>
    <property type="match status" value="1"/>
</dbReference>
<organism evidence="3 4">
    <name type="scientific">Caulifigura coniformis</name>
    <dbReference type="NCBI Taxonomy" id="2527983"/>
    <lineage>
        <taxon>Bacteria</taxon>
        <taxon>Pseudomonadati</taxon>
        <taxon>Planctomycetota</taxon>
        <taxon>Planctomycetia</taxon>
        <taxon>Planctomycetales</taxon>
        <taxon>Planctomycetaceae</taxon>
        <taxon>Caulifigura</taxon>
    </lineage>
</organism>
<feature type="domain" description="Tyr recombinase" evidence="2">
    <location>
        <begin position="140"/>
        <end position="254"/>
    </location>
</feature>
<gene>
    <name evidence="3" type="ORF">Pan44_35500</name>
</gene>
<reference evidence="3 4" key="1">
    <citation type="submission" date="2019-02" db="EMBL/GenBank/DDBJ databases">
        <title>Deep-cultivation of Planctomycetes and their phenomic and genomic characterization uncovers novel biology.</title>
        <authorList>
            <person name="Wiegand S."/>
            <person name="Jogler M."/>
            <person name="Boedeker C."/>
            <person name="Pinto D."/>
            <person name="Vollmers J."/>
            <person name="Rivas-Marin E."/>
            <person name="Kohn T."/>
            <person name="Peeters S.H."/>
            <person name="Heuer A."/>
            <person name="Rast P."/>
            <person name="Oberbeckmann S."/>
            <person name="Bunk B."/>
            <person name="Jeske O."/>
            <person name="Meyerdierks A."/>
            <person name="Storesund J.E."/>
            <person name="Kallscheuer N."/>
            <person name="Luecker S."/>
            <person name="Lage O.M."/>
            <person name="Pohl T."/>
            <person name="Merkel B.J."/>
            <person name="Hornburger P."/>
            <person name="Mueller R.-W."/>
            <person name="Bruemmer F."/>
            <person name="Labrenz M."/>
            <person name="Spormann A.M."/>
            <person name="Op den Camp H."/>
            <person name="Overmann J."/>
            <person name="Amann R."/>
            <person name="Jetten M.S.M."/>
            <person name="Mascher T."/>
            <person name="Medema M.H."/>
            <person name="Devos D.P."/>
            <person name="Kaster A.-K."/>
            <person name="Ovreas L."/>
            <person name="Rohde M."/>
            <person name="Galperin M.Y."/>
            <person name="Jogler C."/>
        </authorList>
    </citation>
    <scope>NUCLEOTIDE SEQUENCE [LARGE SCALE GENOMIC DNA]</scope>
    <source>
        <strain evidence="3 4">Pan44</strain>
    </source>
</reference>
<dbReference type="SUPFAM" id="SSF56349">
    <property type="entry name" value="DNA breaking-rejoining enzymes"/>
    <property type="match status" value="1"/>
</dbReference>
<dbReference type="GO" id="GO:0006310">
    <property type="term" value="P:DNA recombination"/>
    <property type="evidence" value="ECO:0007669"/>
    <property type="project" value="UniProtKB-KW"/>
</dbReference>
<evidence type="ECO:0000313" key="4">
    <source>
        <dbReference type="Proteomes" id="UP000315700"/>
    </source>
</evidence>
<dbReference type="Proteomes" id="UP000315700">
    <property type="component" value="Chromosome"/>
</dbReference>
<sequence length="275" mass="30770">MSSKDSEFRLPDQDLSNILFLVLCLLAEKPHLQRRLRTRLEELNWRPASGKPAFHGLMARIESLGWALSTSIDDGESRDRLWQLTREGYEAWKAQFDFTDMTARRWAGVRKGVAESDFVLLAGLPPRVGKPKIVERMPTADESRKIAQAARPDLQRILAFSSLTGARPYDLITARIESVNLRARKLTLEERSASGSRITDREVSFNADASRVIREAMSQRASGLVFLTTTGRPWNADSLARAFRTARRKAGVPEDVSLSGRGGRVARADFTEVGS</sequence>
<evidence type="ECO:0000259" key="2">
    <source>
        <dbReference type="Pfam" id="PF00589"/>
    </source>
</evidence>
<keyword evidence="4" id="KW-1185">Reference proteome</keyword>
<dbReference type="KEGG" id="ccos:Pan44_35500"/>
<dbReference type="RefSeq" id="WP_145031365.1">
    <property type="nucleotide sequence ID" value="NZ_CP036271.1"/>
</dbReference>
<protein>
    <submittedName>
        <fullName evidence="3">Phage integrase family protein</fullName>
    </submittedName>
</protein>
<evidence type="ECO:0000256" key="1">
    <source>
        <dbReference type="ARBA" id="ARBA00023172"/>
    </source>
</evidence>
<name>A0A517SHA2_9PLAN</name>
<dbReference type="Gene3D" id="1.10.443.10">
    <property type="entry name" value="Intergrase catalytic core"/>
    <property type="match status" value="1"/>
</dbReference>
<accession>A0A517SHA2</accession>
<dbReference type="InterPro" id="IPR002104">
    <property type="entry name" value="Integrase_catalytic"/>
</dbReference>
<proteinExistence type="predicted"/>
<dbReference type="InterPro" id="IPR011010">
    <property type="entry name" value="DNA_brk_join_enz"/>
</dbReference>
<dbReference type="OrthoDB" id="3175606at2"/>
<dbReference type="GO" id="GO:0015074">
    <property type="term" value="P:DNA integration"/>
    <property type="evidence" value="ECO:0007669"/>
    <property type="project" value="InterPro"/>
</dbReference>
<dbReference type="EMBL" id="CP036271">
    <property type="protein sequence ID" value="QDT55506.1"/>
    <property type="molecule type" value="Genomic_DNA"/>
</dbReference>
<dbReference type="GO" id="GO:0003677">
    <property type="term" value="F:DNA binding"/>
    <property type="evidence" value="ECO:0007669"/>
    <property type="project" value="InterPro"/>
</dbReference>
<dbReference type="AlphaFoldDB" id="A0A517SHA2"/>
<keyword evidence="1" id="KW-0233">DNA recombination</keyword>
<evidence type="ECO:0000313" key="3">
    <source>
        <dbReference type="EMBL" id="QDT55506.1"/>
    </source>
</evidence>
<dbReference type="InParanoid" id="A0A517SHA2"/>